<evidence type="ECO:0000256" key="10">
    <source>
        <dbReference type="SAM" id="Phobius"/>
    </source>
</evidence>
<evidence type="ECO:0000256" key="2">
    <source>
        <dbReference type="ARBA" id="ARBA00009477"/>
    </source>
</evidence>
<keyword evidence="3" id="KW-0813">Transport</keyword>
<dbReference type="PANTHER" id="PTHR30386">
    <property type="entry name" value="MEMBRANE FUSION SUBUNIT OF EMRAB-TOLC MULTIDRUG EFFLUX PUMP"/>
    <property type="match status" value="1"/>
</dbReference>
<evidence type="ECO:0000256" key="6">
    <source>
        <dbReference type="ARBA" id="ARBA00022692"/>
    </source>
</evidence>
<dbReference type="RefSeq" id="WP_060844111.1">
    <property type="nucleotide sequence ID" value="NZ_PYJM01000005.1"/>
</dbReference>
<dbReference type="Gene3D" id="2.40.50.100">
    <property type="match status" value="1"/>
</dbReference>
<feature type="domain" description="p-hydroxybenzoic acid efflux pump subunit AaeA-like beta-barrel" evidence="12">
    <location>
        <begin position="254"/>
        <end position="344"/>
    </location>
</feature>
<dbReference type="SUPFAM" id="SSF111369">
    <property type="entry name" value="HlyD-like secretion proteins"/>
    <property type="match status" value="2"/>
</dbReference>
<keyword evidence="8 10" id="KW-0472">Membrane</keyword>
<dbReference type="Pfam" id="PF25963">
    <property type="entry name" value="Beta-barrel_AAEA"/>
    <property type="match status" value="1"/>
</dbReference>
<dbReference type="Gene3D" id="2.40.30.170">
    <property type="match status" value="1"/>
</dbReference>
<feature type="transmembrane region" description="Helical" evidence="10">
    <location>
        <begin position="23"/>
        <end position="42"/>
    </location>
</feature>
<evidence type="ECO:0000313" key="13">
    <source>
        <dbReference type="EMBL" id="PUA43615.1"/>
    </source>
</evidence>
<evidence type="ECO:0000259" key="11">
    <source>
        <dbReference type="Pfam" id="PF25885"/>
    </source>
</evidence>
<dbReference type="FunFam" id="2.40.30.170:FF:000003">
    <property type="entry name" value="Multidrug resistance protein A"/>
    <property type="match status" value="1"/>
</dbReference>
<evidence type="ECO:0000256" key="1">
    <source>
        <dbReference type="ARBA" id="ARBA00004383"/>
    </source>
</evidence>
<keyword evidence="5" id="KW-0997">Cell inner membrane</keyword>
<gene>
    <name evidence="13" type="ORF">C5U62_23640</name>
</gene>
<keyword evidence="9" id="KW-0175">Coiled coil</keyword>
<keyword evidence="7 10" id="KW-1133">Transmembrane helix</keyword>
<reference evidence="13 14" key="1">
    <citation type="submission" date="2018-03" db="EMBL/GenBank/DDBJ databases">
        <title>Draft genome sequence of the plant growth promoting rhizobacterium Pseudomonas protegens strain BNJ-SS-45 isolated from wheat (Triticum aestivum) rhizosphere.</title>
        <authorList>
            <person name="Bajpai A."/>
            <person name="Shende K."/>
            <person name="Meena N."/>
            <person name="Upadhyayula S.R."/>
            <person name="Suravajhala P."/>
            <person name="Medicherla K.M."/>
            <person name="Johri B.N."/>
        </authorList>
    </citation>
    <scope>NUCLEOTIDE SEQUENCE [LARGE SCALE GENOMIC DNA]</scope>
    <source>
        <strain evidence="13 14">BNJ-SS-45</strain>
    </source>
</reference>
<dbReference type="GO" id="GO:1990961">
    <property type="term" value="P:xenobiotic detoxification by transmembrane export across the plasma membrane"/>
    <property type="evidence" value="ECO:0007669"/>
    <property type="project" value="UniProtKB-ARBA"/>
</dbReference>
<evidence type="ECO:0000256" key="3">
    <source>
        <dbReference type="ARBA" id="ARBA00022448"/>
    </source>
</evidence>
<comment type="subcellular location">
    <subcellularLocation>
        <location evidence="1">Cell inner membrane</location>
        <topology evidence="1">Single-pass membrane protein</topology>
        <orientation evidence="1">Periplasmic side</orientation>
    </subcellularLocation>
</comment>
<feature type="domain" description="Multidrug export protein EmrA/FarA alpha-helical hairpin" evidence="11">
    <location>
        <begin position="97"/>
        <end position="216"/>
    </location>
</feature>
<comment type="similarity">
    <text evidence="2">Belongs to the membrane fusion protein (MFP) (TC 8.A.1) family.</text>
</comment>
<dbReference type="GO" id="GO:0046677">
    <property type="term" value="P:response to antibiotic"/>
    <property type="evidence" value="ECO:0007669"/>
    <property type="project" value="UniProtKB-ARBA"/>
</dbReference>
<protein>
    <submittedName>
        <fullName evidence="13">EmrA/EmrK family multidrug efflux transporter periplasmic adaptor subunit</fullName>
    </submittedName>
</protein>
<dbReference type="Gene3D" id="1.10.287.470">
    <property type="entry name" value="Helix hairpin bin"/>
    <property type="match status" value="1"/>
</dbReference>
<evidence type="ECO:0000256" key="9">
    <source>
        <dbReference type="SAM" id="Coils"/>
    </source>
</evidence>
<dbReference type="InterPro" id="IPR058633">
    <property type="entry name" value="EmrA/FarA_HH"/>
</dbReference>
<evidence type="ECO:0000256" key="5">
    <source>
        <dbReference type="ARBA" id="ARBA00022519"/>
    </source>
</evidence>
<evidence type="ECO:0000256" key="7">
    <source>
        <dbReference type="ARBA" id="ARBA00022989"/>
    </source>
</evidence>
<feature type="coiled-coil region" evidence="9">
    <location>
        <begin position="123"/>
        <end position="188"/>
    </location>
</feature>
<dbReference type="PANTHER" id="PTHR30386:SF19">
    <property type="entry name" value="MULTIDRUG EXPORT PROTEIN EMRA-RELATED"/>
    <property type="match status" value="1"/>
</dbReference>
<organism evidence="13 14">
    <name type="scientific">Pseudomonas protegens</name>
    <dbReference type="NCBI Taxonomy" id="380021"/>
    <lineage>
        <taxon>Bacteria</taxon>
        <taxon>Pseudomonadati</taxon>
        <taxon>Pseudomonadota</taxon>
        <taxon>Gammaproteobacteria</taxon>
        <taxon>Pseudomonadales</taxon>
        <taxon>Pseudomonadaceae</taxon>
        <taxon>Pseudomonas</taxon>
    </lineage>
</organism>
<dbReference type="GO" id="GO:0015721">
    <property type="term" value="P:bile acid and bile salt transport"/>
    <property type="evidence" value="ECO:0007669"/>
    <property type="project" value="UniProtKB-ARBA"/>
</dbReference>
<sequence length="399" mass="42883">MATADTQTTENTPDGAQSRKRKVMLLGLTALVILGGLGVFAWHELYGRWNESTDDAYVNGNVVEITPLVTGTVVSIGADDGDLVHEGQVLINFDPNDAQVGLQSAEANLARTVRQVRGLYSNVDGMRAQVAAQKAEVQKAQENFSRRKNLAASGAISQEELSHARDDLTSAQNALANAQQQLNTTNALVDDTVVSNHPDVQAAAAQLRQAYLNNARSTLIAPVTGYVAKRTVQLGQRVQPGTALMAVIPLDQLWIDANFKETQLRDMRIGQAVEIEADIYGSDVKYSGTIDSLGAGTGSAFALLPAQNATGNWIKIVQRVPVRIHVNAEELAKHPLRVGLSTLVNVNLRDQSGPVLAQQPPQKASFSTNVYDRQLGEADTLIARLIHDNSAAIGKTAQR</sequence>
<name>A0A2T6GHH8_9PSED</name>
<dbReference type="InterPro" id="IPR050739">
    <property type="entry name" value="MFP"/>
</dbReference>
<dbReference type="EMBL" id="PYJM01000005">
    <property type="protein sequence ID" value="PUA43615.1"/>
    <property type="molecule type" value="Genomic_DNA"/>
</dbReference>
<evidence type="ECO:0000256" key="4">
    <source>
        <dbReference type="ARBA" id="ARBA00022475"/>
    </source>
</evidence>
<dbReference type="GO" id="GO:0005886">
    <property type="term" value="C:plasma membrane"/>
    <property type="evidence" value="ECO:0007669"/>
    <property type="project" value="UniProtKB-SubCell"/>
</dbReference>
<comment type="caution">
    <text evidence="13">The sequence shown here is derived from an EMBL/GenBank/DDBJ whole genome shotgun (WGS) entry which is preliminary data.</text>
</comment>
<dbReference type="Pfam" id="PF25885">
    <property type="entry name" value="HH_EMRA"/>
    <property type="match status" value="1"/>
</dbReference>
<dbReference type="AlphaFoldDB" id="A0A2T6GHH8"/>
<evidence type="ECO:0000259" key="12">
    <source>
        <dbReference type="Pfam" id="PF25963"/>
    </source>
</evidence>
<proteinExistence type="inferred from homology"/>
<evidence type="ECO:0000256" key="8">
    <source>
        <dbReference type="ARBA" id="ARBA00023136"/>
    </source>
</evidence>
<keyword evidence="6 10" id="KW-0812">Transmembrane</keyword>
<dbReference type="InterPro" id="IPR058634">
    <property type="entry name" value="AaeA-lik-b-barrel"/>
</dbReference>
<accession>A0A2T6GHH8</accession>
<dbReference type="Proteomes" id="UP000244178">
    <property type="component" value="Unassembled WGS sequence"/>
</dbReference>
<keyword evidence="4" id="KW-1003">Cell membrane</keyword>
<evidence type="ECO:0000313" key="14">
    <source>
        <dbReference type="Proteomes" id="UP000244178"/>
    </source>
</evidence>